<evidence type="ECO:0000256" key="2">
    <source>
        <dbReference type="ARBA" id="ARBA00022801"/>
    </source>
</evidence>
<dbReference type="Pfam" id="PF02889">
    <property type="entry name" value="Sec63"/>
    <property type="match status" value="1"/>
</dbReference>
<evidence type="ECO:0000256" key="4">
    <source>
        <dbReference type="ARBA" id="ARBA00022840"/>
    </source>
</evidence>
<dbReference type="FunFam" id="1.10.10.10:FF:000024">
    <property type="entry name" value="U5 small nuclear ribonucleoprotein helicase"/>
    <property type="match status" value="1"/>
</dbReference>
<dbReference type="InterPro" id="IPR004179">
    <property type="entry name" value="Sec63-dom"/>
</dbReference>
<keyword evidence="4" id="KW-0067">ATP-binding</keyword>
<dbReference type="InterPro" id="IPR036388">
    <property type="entry name" value="WH-like_DNA-bd_sf"/>
</dbReference>
<keyword evidence="3" id="KW-0347">Helicase</keyword>
<dbReference type="Pfam" id="PF23445">
    <property type="entry name" value="WHD_SNRNP200"/>
    <property type="match status" value="1"/>
</dbReference>
<dbReference type="PANTHER" id="PTHR47961:SF4">
    <property type="entry name" value="ACTIVATING SIGNAL COINTEGRATOR 1 COMPLEX SUBUNIT 3"/>
    <property type="match status" value="1"/>
</dbReference>
<evidence type="ECO:0000313" key="7">
    <source>
        <dbReference type="Proteomes" id="UP001194468"/>
    </source>
</evidence>
<dbReference type="Pfam" id="PF00271">
    <property type="entry name" value="Helicase_C"/>
    <property type="match status" value="1"/>
</dbReference>
<keyword evidence="7" id="KW-1185">Reference proteome</keyword>
<dbReference type="GO" id="GO:0016787">
    <property type="term" value="F:hydrolase activity"/>
    <property type="evidence" value="ECO:0007669"/>
    <property type="project" value="UniProtKB-KW"/>
</dbReference>
<dbReference type="SUPFAM" id="SSF52540">
    <property type="entry name" value="P-loop containing nucleoside triphosphate hydrolases"/>
    <property type="match status" value="1"/>
</dbReference>
<dbReference type="Gene3D" id="3.40.50.300">
    <property type="entry name" value="P-loop containing nucleotide triphosphate hydrolases"/>
    <property type="match status" value="2"/>
</dbReference>
<evidence type="ECO:0000256" key="3">
    <source>
        <dbReference type="ARBA" id="ARBA00022806"/>
    </source>
</evidence>
<dbReference type="AlphaFoldDB" id="A0AAD4BE51"/>
<dbReference type="PANTHER" id="PTHR47961">
    <property type="entry name" value="DNA POLYMERASE THETA, PUTATIVE (AFU_ORTHOLOGUE AFUA_1G05260)-RELATED"/>
    <property type="match status" value="1"/>
</dbReference>
<evidence type="ECO:0000259" key="5">
    <source>
        <dbReference type="SMART" id="SM00490"/>
    </source>
</evidence>
<protein>
    <recommendedName>
        <fullName evidence="5">Helicase C-terminal domain-containing protein</fullName>
    </recommendedName>
</protein>
<dbReference type="GO" id="GO:0003678">
    <property type="term" value="F:DNA helicase activity"/>
    <property type="evidence" value="ECO:0007669"/>
    <property type="project" value="TreeGrafter"/>
</dbReference>
<reference evidence="6" key="2">
    <citation type="journal article" date="2020" name="Nat. Commun.">
        <title>Large-scale genome sequencing of mycorrhizal fungi provides insights into the early evolution of symbiotic traits.</title>
        <authorList>
            <person name="Miyauchi S."/>
            <person name="Kiss E."/>
            <person name="Kuo A."/>
            <person name="Drula E."/>
            <person name="Kohler A."/>
            <person name="Sanchez-Garcia M."/>
            <person name="Morin E."/>
            <person name="Andreopoulos B."/>
            <person name="Barry K.W."/>
            <person name="Bonito G."/>
            <person name="Buee M."/>
            <person name="Carver A."/>
            <person name="Chen C."/>
            <person name="Cichocki N."/>
            <person name="Clum A."/>
            <person name="Culley D."/>
            <person name="Crous P.W."/>
            <person name="Fauchery L."/>
            <person name="Girlanda M."/>
            <person name="Hayes R.D."/>
            <person name="Keri Z."/>
            <person name="LaButti K."/>
            <person name="Lipzen A."/>
            <person name="Lombard V."/>
            <person name="Magnuson J."/>
            <person name="Maillard F."/>
            <person name="Murat C."/>
            <person name="Nolan M."/>
            <person name="Ohm R.A."/>
            <person name="Pangilinan J."/>
            <person name="Pereira M.F."/>
            <person name="Perotto S."/>
            <person name="Peter M."/>
            <person name="Pfister S."/>
            <person name="Riley R."/>
            <person name="Sitrit Y."/>
            <person name="Stielow J.B."/>
            <person name="Szollosi G."/>
            <person name="Zifcakova L."/>
            <person name="Stursova M."/>
            <person name="Spatafora J.W."/>
            <person name="Tedersoo L."/>
            <person name="Vaario L.M."/>
            <person name="Yamada A."/>
            <person name="Yan M."/>
            <person name="Wang P."/>
            <person name="Xu J."/>
            <person name="Bruns T."/>
            <person name="Baldrian P."/>
            <person name="Vilgalys R."/>
            <person name="Dunand C."/>
            <person name="Henrissat B."/>
            <person name="Grigoriev I.V."/>
            <person name="Hibbett D."/>
            <person name="Nagy L.G."/>
            <person name="Martin F.M."/>
        </authorList>
    </citation>
    <scope>NUCLEOTIDE SEQUENCE</scope>
    <source>
        <strain evidence="6">BED1</strain>
    </source>
</reference>
<dbReference type="GO" id="GO:0000712">
    <property type="term" value="P:resolution of meiotic recombination intermediates"/>
    <property type="evidence" value="ECO:0007669"/>
    <property type="project" value="TreeGrafter"/>
</dbReference>
<dbReference type="SUPFAM" id="SSF158702">
    <property type="entry name" value="Sec63 N-terminal domain-like"/>
    <property type="match status" value="1"/>
</dbReference>
<dbReference type="Proteomes" id="UP001194468">
    <property type="component" value="Unassembled WGS sequence"/>
</dbReference>
<dbReference type="SMART" id="SM00490">
    <property type="entry name" value="HELICc"/>
    <property type="match status" value="1"/>
</dbReference>
<gene>
    <name evidence="6" type="ORF">L210DRAFT_3653983</name>
</gene>
<dbReference type="EMBL" id="WHUW01000120">
    <property type="protein sequence ID" value="KAF8422824.1"/>
    <property type="molecule type" value="Genomic_DNA"/>
</dbReference>
<reference evidence="6" key="1">
    <citation type="submission" date="2019-10" db="EMBL/GenBank/DDBJ databases">
        <authorList>
            <consortium name="DOE Joint Genome Institute"/>
            <person name="Kuo A."/>
            <person name="Miyauchi S."/>
            <person name="Kiss E."/>
            <person name="Drula E."/>
            <person name="Kohler A."/>
            <person name="Sanchez-Garcia M."/>
            <person name="Andreopoulos B."/>
            <person name="Barry K.W."/>
            <person name="Bonito G."/>
            <person name="Buee M."/>
            <person name="Carver A."/>
            <person name="Chen C."/>
            <person name="Cichocki N."/>
            <person name="Clum A."/>
            <person name="Culley D."/>
            <person name="Crous P.W."/>
            <person name="Fauchery L."/>
            <person name="Girlanda M."/>
            <person name="Hayes R."/>
            <person name="Keri Z."/>
            <person name="LaButti K."/>
            <person name="Lipzen A."/>
            <person name="Lombard V."/>
            <person name="Magnuson J."/>
            <person name="Maillard F."/>
            <person name="Morin E."/>
            <person name="Murat C."/>
            <person name="Nolan M."/>
            <person name="Ohm R."/>
            <person name="Pangilinan J."/>
            <person name="Pereira M."/>
            <person name="Perotto S."/>
            <person name="Peter M."/>
            <person name="Riley R."/>
            <person name="Sitrit Y."/>
            <person name="Stielow B."/>
            <person name="Szollosi G."/>
            <person name="Zifcakova L."/>
            <person name="Stursova M."/>
            <person name="Spatafora J.W."/>
            <person name="Tedersoo L."/>
            <person name="Vaario L.-M."/>
            <person name="Yamada A."/>
            <person name="Yan M."/>
            <person name="Wang P."/>
            <person name="Xu J."/>
            <person name="Bruns T."/>
            <person name="Baldrian P."/>
            <person name="Vilgalys R."/>
            <person name="Henrissat B."/>
            <person name="Grigoriev I.V."/>
            <person name="Hibbett D."/>
            <person name="Nagy L.G."/>
            <person name="Martin F.M."/>
        </authorList>
    </citation>
    <scope>NUCLEOTIDE SEQUENCE</scope>
    <source>
        <strain evidence="6">BED1</strain>
    </source>
</reference>
<name>A0AAD4BE51_BOLED</name>
<dbReference type="InterPro" id="IPR001650">
    <property type="entry name" value="Helicase_C-like"/>
</dbReference>
<dbReference type="GO" id="GO:0005634">
    <property type="term" value="C:nucleus"/>
    <property type="evidence" value="ECO:0007669"/>
    <property type="project" value="TreeGrafter"/>
</dbReference>
<feature type="domain" description="Helicase C-terminal" evidence="5">
    <location>
        <begin position="108"/>
        <end position="178"/>
    </location>
</feature>
<organism evidence="6 7">
    <name type="scientific">Boletus edulis BED1</name>
    <dbReference type="NCBI Taxonomy" id="1328754"/>
    <lineage>
        <taxon>Eukaryota</taxon>
        <taxon>Fungi</taxon>
        <taxon>Dikarya</taxon>
        <taxon>Basidiomycota</taxon>
        <taxon>Agaricomycotina</taxon>
        <taxon>Agaricomycetes</taxon>
        <taxon>Agaricomycetidae</taxon>
        <taxon>Boletales</taxon>
        <taxon>Boletineae</taxon>
        <taxon>Boletaceae</taxon>
        <taxon>Boletoideae</taxon>
        <taxon>Boletus</taxon>
    </lineage>
</organism>
<accession>A0AAD4BE51</accession>
<dbReference type="InterPro" id="IPR027417">
    <property type="entry name" value="P-loop_NTPase"/>
</dbReference>
<keyword evidence="2" id="KW-0378">Hydrolase</keyword>
<comment type="caution">
    <text evidence="6">The sequence shown here is derived from an EMBL/GenBank/DDBJ whole genome shotgun (WGS) entry which is preliminary data.</text>
</comment>
<dbReference type="InterPro" id="IPR057842">
    <property type="entry name" value="WH_MER3"/>
</dbReference>
<sequence>MPEKWDIITHKSIDTSYTNLIRLMIINEIHLLHDERGPVLESVVTCAIRRMEQTGDYIQLDVATSLHIDKSKELFYFDASLAIEKEMITQFVQPDSATRKILQEEVGNIKDNNLRDLLPFGFAIHHAGMSREDRILVEELFADGSVQVLVCTAMLAWGVNLPAHTDVLQMLGHAGWPQYDTYGEGIIITNHSELQYYLLLMNQQLLIKLQFMSKLADNLNTEIILGMVRNRDEAVQRLGYTYLYVHMLKSPGLYGVGVDYQEDDNGLVQNVLILCILPWLSLKSVILSSMNALPVDSRAQSLVHMWPTMSTLELFWVFALLNEFKLLPVQQEEKLKLAKLLEHVPIPVKESVNKPAAKINMLLQAYISQLKLEGFALVADIVFVQQSAGHILCAM</sequence>
<dbReference type="InterPro" id="IPR050474">
    <property type="entry name" value="Hel308_SKI2-like"/>
</dbReference>
<dbReference type="GO" id="GO:0005524">
    <property type="term" value="F:ATP binding"/>
    <property type="evidence" value="ECO:0007669"/>
    <property type="project" value="UniProtKB-KW"/>
</dbReference>
<evidence type="ECO:0000256" key="1">
    <source>
        <dbReference type="ARBA" id="ARBA00022741"/>
    </source>
</evidence>
<evidence type="ECO:0000313" key="6">
    <source>
        <dbReference type="EMBL" id="KAF8422824.1"/>
    </source>
</evidence>
<keyword evidence="1" id="KW-0547">Nucleotide-binding</keyword>
<dbReference type="Gene3D" id="1.10.3380.10">
    <property type="entry name" value="Sec63 N-terminal domain-like domain"/>
    <property type="match status" value="1"/>
</dbReference>
<proteinExistence type="predicted"/>
<dbReference type="Gene3D" id="1.10.10.10">
    <property type="entry name" value="Winged helix-like DNA-binding domain superfamily/Winged helix DNA-binding domain"/>
    <property type="match status" value="1"/>
</dbReference>